<protein>
    <submittedName>
        <fullName evidence="2 3">Uncharacterized protein</fullName>
    </submittedName>
</protein>
<dbReference type="RefSeq" id="XP_009019616.1">
    <property type="nucleotide sequence ID" value="XM_009021368.1"/>
</dbReference>
<dbReference type="KEGG" id="hro:HELRODRAFT_161449"/>
<keyword evidence="4" id="KW-1185">Reference proteome</keyword>
<proteinExistence type="predicted"/>
<dbReference type="EMBL" id="AMQM01000821">
    <property type="status" value="NOT_ANNOTATED_CDS"/>
    <property type="molecule type" value="Genomic_DNA"/>
</dbReference>
<accession>T1ERH3</accession>
<evidence type="ECO:0000313" key="2">
    <source>
        <dbReference type="EMBL" id="ESO02208.1"/>
    </source>
</evidence>
<dbReference type="EnsemblMetazoa" id="HelroT161449">
    <property type="protein sequence ID" value="HelroP161449"/>
    <property type="gene ID" value="HelroG161449"/>
</dbReference>
<dbReference type="InParanoid" id="T1ERH3"/>
<dbReference type="HOGENOM" id="CLU_1940377_0_0_1"/>
<feature type="region of interest" description="Disordered" evidence="1">
    <location>
        <begin position="46"/>
        <end position="65"/>
    </location>
</feature>
<dbReference type="EMBL" id="KB096742">
    <property type="protein sequence ID" value="ESO02208.1"/>
    <property type="molecule type" value="Genomic_DNA"/>
</dbReference>
<dbReference type="CTD" id="20199173"/>
<evidence type="ECO:0000256" key="1">
    <source>
        <dbReference type="SAM" id="MobiDB-lite"/>
    </source>
</evidence>
<gene>
    <name evidence="3" type="primary">20199173</name>
    <name evidence="2" type="ORF">HELRODRAFT_161449</name>
</gene>
<evidence type="ECO:0000313" key="4">
    <source>
        <dbReference type="Proteomes" id="UP000015101"/>
    </source>
</evidence>
<reference evidence="3" key="3">
    <citation type="submission" date="2015-06" db="UniProtKB">
        <authorList>
            <consortium name="EnsemblMetazoa"/>
        </authorList>
    </citation>
    <scope>IDENTIFICATION</scope>
</reference>
<reference evidence="4" key="1">
    <citation type="submission" date="2012-12" db="EMBL/GenBank/DDBJ databases">
        <authorList>
            <person name="Hellsten U."/>
            <person name="Grimwood J."/>
            <person name="Chapman J.A."/>
            <person name="Shapiro H."/>
            <person name="Aerts A."/>
            <person name="Otillar R.P."/>
            <person name="Terry A.Y."/>
            <person name="Boore J.L."/>
            <person name="Simakov O."/>
            <person name="Marletaz F."/>
            <person name="Cho S.-J."/>
            <person name="Edsinger-Gonzales E."/>
            <person name="Havlak P."/>
            <person name="Kuo D.-H."/>
            <person name="Larsson T."/>
            <person name="Lv J."/>
            <person name="Arendt D."/>
            <person name="Savage R."/>
            <person name="Osoegawa K."/>
            <person name="de Jong P."/>
            <person name="Lindberg D.R."/>
            <person name="Seaver E.C."/>
            <person name="Weisblat D.A."/>
            <person name="Putnam N.H."/>
            <person name="Grigoriev I.V."/>
            <person name="Rokhsar D.S."/>
        </authorList>
    </citation>
    <scope>NUCLEOTIDE SEQUENCE</scope>
</reference>
<dbReference type="Proteomes" id="UP000015101">
    <property type="component" value="Unassembled WGS sequence"/>
</dbReference>
<reference evidence="2 4" key="2">
    <citation type="journal article" date="2013" name="Nature">
        <title>Insights into bilaterian evolution from three spiralian genomes.</title>
        <authorList>
            <person name="Simakov O."/>
            <person name="Marletaz F."/>
            <person name="Cho S.J."/>
            <person name="Edsinger-Gonzales E."/>
            <person name="Havlak P."/>
            <person name="Hellsten U."/>
            <person name="Kuo D.H."/>
            <person name="Larsson T."/>
            <person name="Lv J."/>
            <person name="Arendt D."/>
            <person name="Savage R."/>
            <person name="Osoegawa K."/>
            <person name="de Jong P."/>
            <person name="Grimwood J."/>
            <person name="Chapman J.A."/>
            <person name="Shapiro H."/>
            <person name="Aerts A."/>
            <person name="Otillar R.P."/>
            <person name="Terry A.Y."/>
            <person name="Boore J.L."/>
            <person name="Grigoriev I.V."/>
            <person name="Lindberg D.R."/>
            <person name="Seaver E.C."/>
            <person name="Weisblat D.A."/>
            <person name="Putnam N.H."/>
            <person name="Rokhsar D.S."/>
        </authorList>
    </citation>
    <scope>NUCLEOTIDE SEQUENCE</scope>
</reference>
<sequence length="130" mass="15580">MKYTPSYEHLRDFRRHHNLKKNLLKEQPLSAWNNNNNVDDDVVLLDGADKNPSLSNENTNDNEPNISYIQSELMPSSAAYPTNEEREGKIYYVEREPVKKKVEKRGRWQGFCFRRMRNRRMLPYICWRAC</sequence>
<organism evidence="3 4">
    <name type="scientific">Helobdella robusta</name>
    <name type="common">Californian leech</name>
    <dbReference type="NCBI Taxonomy" id="6412"/>
    <lineage>
        <taxon>Eukaryota</taxon>
        <taxon>Metazoa</taxon>
        <taxon>Spiralia</taxon>
        <taxon>Lophotrochozoa</taxon>
        <taxon>Annelida</taxon>
        <taxon>Clitellata</taxon>
        <taxon>Hirudinea</taxon>
        <taxon>Rhynchobdellida</taxon>
        <taxon>Glossiphoniidae</taxon>
        <taxon>Helobdella</taxon>
    </lineage>
</organism>
<dbReference type="GeneID" id="20199173"/>
<name>T1ERH3_HELRO</name>
<evidence type="ECO:0000313" key="3">
    <source>
        <dbReference type="EnsemblMetazoa" id="HelroP161449"/>
    </source>
</evidence>
<dbReference type="AlphaFoldDB" id="T1ERH3"/>
<feature type="compositionally biased region" description="Polar residues" evidence="1">
    <location>
        <begin position="52"/>
        <end position="65"/>
    </location>
</feature>